<comment type="caution">
    <text evidence="3">The sequence shown here is derived from an EMBL/GenBank/DDBJ whole genome shotgun (WGS) entry which is preliminary data.</text>
</comment>
<protein>
    <recommendedName>
        <fullName evidence="2">Aminoglycoside phosphotransferase domain-containing protein</fullName>
    </recommendedName>
</protein>
<evidence type="ECO:0000313" key="3">
    <source>
        <dbReference type="EMBL" id="GAA4410816.1"/>
    </source>
</evidence>
<dbReference type="Proteomes" id="UP001500945">
    <property type="component" value="Unassembled WGS sequence"/>
</dbReference>
<reference evidence="4" key="1">
    <citation type="journal article" date="2019" name="Int. J. Syst. Evol. Microbiol.">
        <title>The Global Catalogue of Microorganisms (GCM) 10K type strain sequencing project: providing services to taxonomists for standard genome sequencing and annotation.</title>
        <authorList>
            <consortium name="The Broad Institute Genomics Platform"/>
            <consortium name="The Broad Institute Genome Sequencing Center for Infectious Disease"/>
            <person name="Wu L."/>
            <person name="Ma J."/>
        </authorList>
    </citation>
    <scope>NUCLEOTIDE SEQUENCE [LARGE SCALE GENOMIC DNA]</scope>
    <source>
        <strain evidence="4">JCM 17809</strain>
    </source>
</reference>
<evidence type="ECO:0000259" key="2">
    <source>
        <dbReference type="Pfam" id="PF01636"/>
    </source>
</evidence>
<feature type="compositionally biased region" description="Basic and acidic residues" evidence="1">
    <location>
        <begin position="227"/>
        <end position="251"/>
    </location>
</feature>
<dbReference type="Pfam" id="PF01636">
    <property type="entry name" value="APH"/>
    <property type="match status" value="1"/>
</dbReference>
<dbReference type="EMBL" id="BAABGM010000020">
    <property type="protein sequence ID" value="GAA4410816.1"/>
    <property type="molecule type" value="Genomic_DNA"/>
</dbReference>
<dbReference type="RefSeq" id="WP_345207598.1">
    <property type="nucleotide sequence ID" value="NZ_BAABGM010000020.1"/>
</dbReference>
<accession>A0ABP8KNB3</accession>
<dbReference type="Gene3D" id="3.90.1200.10">
    <property type="match status" value="1"/>
</dbReference>
<feature type="region of interest" description="Disordered" evidence="1">
    <location>
        <begin position="227"/>
        <end position="256"/>
    </location>
</feature>
<dbReference type="InterPro" id="IPR011009">
    <property type="entry name" value="Kinase-like_dom_sf"/>
</dbReference>
<gene>
    <name evidence="3" type="ORF">GCM10023168_30920</name>
</gene>
<proteinExistence type="predicted"/>
<dbReference type="InterPro" id="IPR002575">
    <property type="entry name" value="Aminoglycoside_PTrfase"/>
</dbReference>
<sequence length="413" mass="44073">MTAPLALATADEVCRFLADDVPRLLASELATVLPRGTGPVRARVTRAKLKPGRKLTVSADVTGDGIRHPPATATWEAEEGMRVLVAPADPGFPRLPDLYDPTRLADVLEDAVPGRFGPDLTVTPLRYRPGQRHVLLVESADGRDRLYAKCSRDDAGRRAVAVRGVVADALSRGDGSARVARGAGYVASHRVALWDGHPGRVMSELVSGPPTGAVPVARLAGAAIRSVHDVRDPLPEPGRDGRDGRDGRTDPAAEAASTRRALEHVVALAPSLAARVEWLLDTTLADLLSGPDERGHLVHGDLKCDNVLVDRGRLCLLDLDRVTTGDPALDLGKLTADLRWWARGGGTAAEVLVGAVLEGYGRCPPARLRRAHLYDVLFQLRAVGRRVPLHEPGWADAVEAAVSSAESTHRSPR</sequence>
<evidence type="ECO:0000313" key="4">
    <source>
        <dbReference type="Proteomes" id="UP001500945"/>
    </source>
</evidence>
<organism evidence="3 4">
    <name type="scientific">Fodinibacter luteus</name>
    <dbReference type="NCBI Taxonomy" id="552064"/>
    <lineage>
        <taxon>Bacteria</taxon>
        <taxon>Bacillati</taxon>
        <taxon>Actinomycetota</taxon>
        <taxon>Actinomycetes</taxon>
        <taxon>Micrococcales</taxon>
        <taxon>Intrasporangiaceae</taxon>
        <taxon>Fodinibacter (ex Wang et al. 2009)</taxon>
    </lineage>
</organism>
<evidence type="ECO:0000256" key="1">
    <source>
        <dbReference type="SAM" id="MobiDB-lite"/>
    </source>
</evidence>
<name>A0ABP8KNB3_9MICO</name>
<dbReference type="SUPFAM" id="SSF56112">
    <property type="entry name" value="Protein kinase-like (PK-like)"/>
    <property type="match status" value="1"/>
</dbReference>
<keyword evidence="4" id="KW-1185">Reference proteome</keyword>
<feature type="domain" description="Aminoglycoside phosphotransferase" evidence="2">
    <location>
        <begin position="183"/>
        <end position="361"/>
    </location>
</feature>